<proteinExistence type="predicted"/>
<dbReference type="Pfam" id="PF08812">
    <property type="entry name" value="YtxC"/>
    <property type="match status" value="1"/>
</dbReference>
<dbReference type="RefSeq" id="WP_406790705.1">
    <property type="nucleotide sequence ID" value="NZ_JBJHZX010000003.1"/>
</dbReference>
<dbReference type="InterPro" id="IPR014199">
    <property type="entry name" value="Spore_YtxC"/>
</dbReference>
<accession>A0ABW8SGA8</accession>
<dbReference type="EMBL" id="JBJHZX010000003">
    <property type="protein sequence ID" value="MFL0194583.1"/>
    <property type="molecule type" value="Genomic_DNA"/>
</dbReference>
<dbReference type="NCBIfam" id="TIGR02834">
    <property type="entry name" value="spo_ytxC"/>
    <property type="match status" value="1"/>
</dbReference>
<evidence type="ECO:0000313" key="2">
    <source>
        <dbReference type="Proteomes" id="UP001623660"/>
    </source>
</evidence>
<protein>
    <submittedName>
        <fullName evidence="1">Sporulation protein YtxC</fullName>
    </submittedName>
</protein>
<dbReference type="Proteomes" id="UP001623660">
    <property type="component" value="Unassembled WGS sequence"/>
</dbReference>
<evidence type="ECO:0000313" key="1">
    <source>
        <dbReference type="EMBL" id="MFL0194583.1"/>
    </source>
</evidence>
<name>A0ABW8SGA8_9CLOT</name>
<gene>
    <name evidence="1" type="primary">ytxC</name>
    <name evidence="1" type="ORF">ACJDU8_03215</name>
</gene>
<keyword evidence="2" id="KW-1185">Reference proteome</keyword>
<sequence length="299" mass="35470">MLLITIVYNKEREHIMQGIKEIKEYFKHKSVLIGIYESIESDTHFLKIFCDREINQKLNNIFDMHVASILYNIIVDEFCKKDVLAFLSDTYFFLKYEELEEIKEESLKVLKGEMQIRDENSIYCINKRNEILDKICACMDENREINIEGFITFRMKEVLEDLEVIIDKVVEKYMVEKEYNEFIKLLKYFVEIQESKIDYLSIIIGNDGNYVIKDKYEEDITEGFLKDLTELKYSANTELDDILISALITNSPEKIVIHCVENCKNMELIDTIKKVFTHRVNFCDDCKICKSIKNNLNRV</sequence>
<comment type="caution">
    <text evidence="1">The sequence shown here is derived from an EMBL/GenBank/DDBJ whole genome shotgun (WGS) entry which is preliminary data.</text>
</comment>
<reference evidence="1 2" key="1">
    <citation type="submission" date="2024-11" db="EMBL/GenBank/DDBJ databases">
        <authorList>
            <person name="Heng Y.C."/>
            <person name="Lim A.C.H."/>
            <person name="Lee J.K.Y."/>
            <person name="Kittelmann S."/>
        </authorList>
    </citation>
    <scope>NUCLEOTIDE SEQUENCE [LARGE SCALE GENOMIC DNA]</scope>
    <source>
        <strain evidence="1 2">WILCCON 0269</strain>
    </source>
</reference>
<organism evidence="1 2">
    <name type="scientific">Candidatus Clostridium eludens</name>
    <dbReference type="NCBI Taxonomy" id="3381663"/>
    <lineage>
        <taxon>Bacteria</taxon>
        <taxon>Bacillati</taxon>
        <taxon>Bacillota</taxon>
        <taxon>Clostridia</taxon>
        <taxon>Eubacteriales</taxon>
        <taxon>Clostridiaceae</taxon>
        <taxon>Clostridium</taxon>
    </lineage>
</organism>